<dbReference type="EMBL" id="BIFT01000003">
    <property type="protein sequence ID" value="GCE31999.1"/>
    <property type="molecule type" value="Genomic_DNA"/>
</dbReference>
<keyword evidence="2" id="KW-1185">Reference proteome</keyword>
<evidence type="ECO:0000313" key="2">
    <source>
        <dbReference type="Proteomes" id="UP000287171"/>
    </source>
</evidence>
<accession>A0A402BKZ9</accession>
<proteinExistence type="predicted"/>
<reference evidence="2" key="1">
    <citation type="submission" date="2018-12" db="EMBL/GenBank/DDBJ databases">
        <title>Tengunoibacter tsumagoiensis gen. nov., sp. nov., Dictyobacter kobayashii sp. nov., D. alpinus sp. nov., and D. joshuensis sp. nov. and description of Dictyobacteraceae fam. nov. within the order Ktedonobacterales isolated from Tengu-no-mugimeshi.</title>
        <authorList>
            <person name="Wang C.M."/>
            <person name="Zheng Y."/>
            <person name="Sakai Y."/>
            <person name="Toyoda A."/>
            <person name="Minakuchi Y."/>
            <person name="Abe K."/>
            <person name="Yokota A."/>
            <person name="Yabe S."/>
        </authorList>
    </citation>
    <scope>NUCLEOTIDE SEQUENCE [LARGE SCALE GENOMIC DNA]</scope>
    <source>
        <strain evidence="2">Uno16</strain>
    </source>
</reference>
<dbReference type="RefSeq" id="WP_126632018.1">
    <property type="nucleotide sequence ID" value="NZ_BIFT01000003.1"/>
</dbReference>
<comment type="caution">
    <text evidence="1">The sequence shown here is derived from an EMBL/GenBank/DDBJ whole genome shotgun (WGS) entry which is preliminary data.</text>
</comment>
<dbReference type="AlphaFoldDB" id="A0A402BKZ9"/>
<protein>
    <submittedName>
        <fullName evidence="1">Uncharacterized protein</fullName>
    </submittedName>
</protein>
<evidence type="ECO:0000313" key="1">
    <source>
        <dbReference type="EMBL" id="GCE31999.1"/>
    </source>
</evidence>
<gene>
    <name evidence="1" type="ORF">KDA_74830</name>
</gene>
<organism evidence="1 2">
    <name type="scientific">Dictyobacter alpinus</name>
    <dbReference type="NCBI Taxonomy" id="2014873"/>
    <lineage>
        <taxon>Bacteria</taxon>
        <taxon>Bacillati</taxon>
        <taxon>Chloroflexota</taxon>
        <taxon>Ktedonobacteria</taxon>
        <taxon>Ktedonobacterales</taxon>
        <taxon>Dictyobacteraceae</taxon>
        <taxon>Dictyobacter</taxon>
    </lineage>
</organism>
<sequence>MNARERAIEEAGRYWRERGFSLDHCTLEARQVPLPGSVWWVEAHATGMRRDLLVYRMDKATFRCEPHWPYGYTVYACHKGCETPLEVVEYEAQAHAMLTLLQQSPLYTHTSLCFVANPSAEWAEATRALLTEKAQRREGRQQQKVDRKWGISQLLHYRVVEQATGQPAEEESKEREPYPQDVFNALEAAVRAKSRYYSVHHRARTQAFLASRMRTGVCQPFGWLWTESECLLLTPGDAISQQSLFASQRWKRVKHFFYFDGKSLQECASHEKLKQLLGFDY</sequence>
<dbReference type="Proteomes" id="UP000287171">
    <property type="component" value="Unassembled WGS sequence"/>
</dbReference>
<name>A0A402BKZ9_9CHLR</name>